<evidence type="ECO:0000256" key="1">
    <source>
        <dbReference type="ARBA" id="ARBA00001947"/>
    </source>
</evidence>
<dbReference type="InterPro" id="IPR018165">
    <property type="entry name" value="Ala-tRNA-synth_IIc_core"/>
</dbReference>
<evidence type="ECO:0000256" key="3">
    <source>
        <dbReference type="ARBA" id="ARBA00022723"/>
    </source>
</evidence>
<reference evidence="6 7" key="1">
    <citation type="journal article" date="2013" name="Genome Announc.">
        <title>Genome Sequence of the Pigment-Producing Bacterium Pseudogulbenkiania ferrooxidans, Isolated from Loktak Lake.</title>
        <authorList>
            <person name="Puranik S."/>
            <person name="Talkal R."/>
            <person name="Qureshi A."/>
            <person name="Khardenavis A."/>
            <person name="Kapley A."/>
            <person name="Purohit H.J."/>
        </authorList>
    </citation>
    <scope>NUCLEOTIDE SEQUENCE [LARGE SCALE GENOMIC DNA]</scope>
    <source>
        <strain evidence="6 7">EGD-HP2</strain>
    </source>
</reference>
<feature type="domain" description="Alanyl-transfer RNA synthetases family profile" evidence="5">
    <location>
        <begin position="1"/>
        <end position="254"/>
    </location>
</feature>
<keyword evidence="7" id="KW-1185">Reference proteome</keyword>
<dbReference type="SUPFAM" id="SSF50447">
    <property type="entry name" value="Translation proteins"/>
    <property type="match status" value="1"/>
</dbReference>
<accession>A0ABP2XGI2</accession>
<dbReference type="Gene3D" id="3.30.980.10">
    <property type="entry name" value="Threonyl-trna Synthetase, Chain A, domain 2"/>
    <property type="match status" value="1"/>
</dbReference>
<proteinExistence type="predicted"/>
<dbReference type="InterPro" id="IPR051335">
    <property type="entry name" value="Alanyl-tRNA_Editing_Enzymes"/>
</dbReference>
<organism evidence="6 7">
    <name type="scientific">Pseudogulbenkiania ferrooxidans EGD-HP2</name>
    <dbReference type="NCBI Taxonomy" id="1388764"/>
    <lineage>
        <taxon>Bacteria</taxon>
        <taxon>Pseudomonadati</taxon>
        <taxon>Pseudomonadota</taxon>
        <taxon>Betaproteobacteria</taxon>
        <taxon>Neisseriales</taxon>
        <taxon>Chromobacteriaceae</taxon>
        <taxon>Pseudogulbenkiania</taxon>
    </lineage>
</organism>
<dbReference type="PANTHER" id="PTHR43462:SF1">
    <property type="entry name" value="ALANYL-TRNA EDITING PROTEIN AARSD1"/>
    <property type="match status" value="1"/>
</dbReference>
<dbReference type="SMART" id="SM00863">
    <property type="entry name" value="tRNA_SAD"/>
    <property type="match status" value="1"/>
</dbReference>
<keyword evidence="3" id="KW-0479">Metal-binding</keyword>
<dbReference type="InterPro" id="IPR018163">
    <property type="entry name" value="Thr/Ala-tRNA-synth_IIc_edit"/>
</dbReference>
<protein>
    <submittedName>
        <fullName evidence="6">Alanyl-tRNA synthetase</fullName>
    </submittedName>
</protein>
<dbReference type="Gene3D" id="2.40.30.130">
    <property type="match status" value="1"/>
</dbReference>
<dbReference type="PROSITE" id="PS50860">
    <property type="entry name" value="AA_TRNA_LIGASE_II_ALA"/>
    <property type="match status" value="1"/>
</dbReference>
<evidence type="ECO:0000259" key="5">
    <source>
        <dbReference type="PROSITE" id="PS50860"/>
    </source>
</evidence>
<evidence type="ECO:0000256" key="2">
    <source>
        <dbReference type="ARBA" id="ARBA00004496"/>
    </source>
</evidence>
<dbReference type="PANTHER" id="PTHR43462">
    <property type="entry name" value="ALANYL-TRNA EDITING PROTEIN"/>
    <property type="match status" value="1"/>
</dbReference>
<dbReference type="Pfam" id="PF07973">
    <property type="entry name" value="tRNA_SAD"/>
    <property type="match status" value="1"/>
</dbReference>
<evidence type="ECO:0000313" key="7">
    <source>
        <dbReference type="Proteomes" id="UP000016426"/>
    </source>
</evidence>
<dbReference type="InterPro" id="IPR009000">
    <property type="entry name" value="Transl_B-barrel_sf"/>
</dbReference>
<evidence type="ECO:0000313" key="6">
    <source>
        <dbReference type="EMBL" id="ERD99986.1"/>
    </source>
</evidence>
<comment type="subcellular location">
    <subcellularLocation>
        <location evidence="2">Cytoplasm</location>
    </subcellularLocation>
</comment>
<dbReference type="Proteomes" id="UP000016426">
    <property type="component" value="Unassembled WGS sequence"/>
</dbReference>
<dbReference type="EMBL" id="AVPH01000284">
    <property type="protein sequence ID" value="ERD99986.1"/>
    <property type="molecule type" value="Genomic_DNA"/>
</dbReference>
<dbReference type="SUPFAM" id="SSF55186">
    <property type="entry name" value="ThrRS/AlaRS common domain"/>
    <property type="match status" value="1"/>
</dbReference>
<gene>
    <name evidence="6" type="ORF">O166_15770</name>
</gene>
<keyword evidence="4" id="KW-0862">Zinc</keyword>
<evidence type="ECO:0000256" key="4">
    <source>
        <dbReference type="ARBA" id="ARBA00022833"/>
    </source>
</evidence>
<name>A0ABP2XGI2_9NEIS</name>
<dbReference type="InterPro" id="IPR012947">
    <property type="entry name" value="tRNA_SAD"/>
</dbReference>
<sequence length="254" mass="27999">MKSRPAAVTLSRQDDKGRIMTERFYQAPYQTRLATRVLSHDDAGLTLEDTLCYPLGGGQPGDSATLTLADGATLRIADTRRDRETRAIQHQTESDVRLAPGTEVTLELDWDRRYRHMRIHTCLHLLGVVIKAGVTGGNMTAESGRLDFALPEGMELDKEHIEAELNRLVAADLPLAVKMTSGEALKAQPELIRTMSVTPPLHLPEIRLIEVEGVDLQPCGGTHVARTGEVGRVRVKKIESKGARNKRVVVELAE</sequence>
<comment type="caution">
    <text evidence="6">The sequence shown here is derived from an EMBL/GenBank/DDBJ whole genome shotgun (WGS) entry which is preliminary data.</text>
</comment>
<comment type="cofactor">
    <cofactor evidence="1">
        <name>Zn(2+)</name>
        <dbReference type="ChEBI" id="CHEBI:29105"/>
    </cofactor>
</comment>